<evidence type="ECO:0000313" key="3">
    <source>
        <dbReference type="Proteomes" id="UP000638014"/>
    </source>
</evidence>
<comment type="caution">
    <text evidence="2">The sequence shown here is derived from an EMBL/GenBank/DDBJ whole genome shotgun (WGS) entry which is preliminary data.</text>
</comment>
<keyword evidence="3" id="KW-1185">Reference proteome</keyword>
<dbReference type="EMBL" id="JACXAF010000001">
    <property type="protein sequence ID" value="MBD1388116.1"/>
    <property type="molecule type" value="Genomic_DNA"/>
</dbReference>
<dbReference type="InterPro" id="IPR046525">
    <property type="entry name" value="DUF6702"/>
</dbReference>
<protein>
    <submittedName>
        <fullName evidence="2">Uncharacterized protein</fullName>
    </submittedName>
</protein>
<proteinExistence type="predicted"/>
<dbReference type="Pfam" id="PF20420">
    <property type="entry name" value="DUF6702"/>
    <property type="match status" value="1"/>
</dbReference>
<keyword evidence="1" id="KW-0732">Signal</keyword>
<evidence type="ECO:0000256" key="1">
    <source>
        <dbReference type="SAM" id="SignalP"/>
    </source>
</evidence>
<dbReference type="RefSeq" id="WP_191143229.1">
    <property type="nucleotide sequence ID" value="NZ_JACXAF010000001.1"/>
</dbReference>
<dbReference type="PROSITE" id="PS51257">
    <property type="entry name" value="PROKAR_LIPOPROTEIN"/>
    <property type="match status" value="1"/>
</dbReference>
<dbReference type="AlphaFoldDB" id="A0A8J6QNQ2"/>
<dbReference type="Proteomes" id="UP000638014">
    <property type="component" value="Unassembled WGS sequence"/>
</dbReference>
<reference evidence="2" key="1">
    <citation type="submission" date="2020-09" db="EMBL/GenBank/DDBJ databases">
        <title>A novel bacterium of genus Neiella, isolated from South China Sea.</title>
        <authorList>
            <person name="Huang H."/>
            <person name="Mo K."/>
            <person name="Hu Y."/>
        </authorList>
    </citation>
    <scope>NUCLEOTIDE SEQUENCE</scope>
    <source>
        <strain evidence="2">HB171785</strain>
    </source>
</reference>
<name>A0A8J6QNQ2_9GAMM</name>
<feature type="chain" id="PRO_5035268731" evidence="1">
    <location>
        <begin position="29"/>
        <end position="181"/>
    </location>
</feature>
<evidence type="ECO:0000313" key="2">
    <source>
        <dbReference type="EMBL" id="MBD1388116.1"/>
    </source>
</evidence>
<accession>A0A8J6QNQ2</accession>
<gene>
    <name evidence="2" type="ORF">IC617_01615</name>
</gene>
<feature type="signal peptide" evidence="1">
    <location>
        <begin position="1"/>
        <end position="28"/>
    </location>
</feature>
<sequence length="181" mass="20733">MQRPTTILKAWIGSLLVLWLMSCGTAMAHTYHAIRTTMTLNEQTGSVEIIHRVFANDLAAVLGKAKNQRVELSDSAEHQQWTAQYWQRYFAVLDHHEQPLELSWVGMEIDDHYVWVYQEYQGDVAKLIASDIHNGLLMGQFDHQINTVDVVLADHQSALVFSEAKLRQPIQHDSAPTEHHH</sequence>
<organism evidence="2 3">
    <name type="scientific">Neiella litorisoli</name>
    <dbReference type="NCBI Taxonomy" id="2771431"/>
    <lineage>
        <taxon>Bacteria</taxon>
        <taxon>Pseudomonadati</taxon>
        <taxon>Pseudomonadota</taxon>
        <taxon>Gammaproteobacteria</taxon>
        <taxon>Alteromonadales</taxon>
        <taxon>Echinimonadaceae</taxon>
        <taxon>Neiella</taxon>
    </lineage>
</organism>